<proteinExistence type="predicted"/>
<reference evidence="1" key="1">
    <citation type="submission" date="2023-04" db="EMBL/GenBank/DDBJ databases">
        <title>A chromosome-level genome assembly of the parasitoid wasp Eretmocerus hayati.</title>
        <authorList>
            <person name="Zhong Y."/>
            <person name="Liu S."/>
            <person name="Liu Y."/>
        </authorList>
    </citation>
    <scope>NUCLEOTIDE SEQUENCE</scope>
    <source>
        <strain evidence="1">ZJU_SS_LIU_2023</strain>
    </source>
</reference>
<comment type="caution">
    <text evidence="1">The sequence shown here is derived from an EMBL/GenBank/DDBJ whole genome shotgun (WGS) entry which is preliminary data.</text>
</comment>
<evidence type="ECO:0000313" key="2">
    <source>
        <dbReference type="Proteomes" id="UP001239111"/>
    </source>
</evidence>
<evidence type="ECO:0000313" key="1">
    <source>
        <dbReference type="EMBL" id="KAJ8687682.1"/>
    </source>
</evidence>
<dbReference type="EMBL" id="CM056741">
    <property type="protein sequence ID" value="KAJ8687682.1"/>
    <property type="molecule type" value="Genomic_DNA"/>
</dbReference>
<accession>A0ACC2PW41</accession>
<gene>
    <name evidence="1" type="ORF">QAD02_023476</name>
</gene>
<name>A0ACC2PW41_9HYME</name>
<keyword evidence="2" id="KW-1185">Reference proteome</keyword>
<organism evidence="1 2">
    <name type="scientific">Eretmocerus hayati</name>
    <dbReference type="NCBI Taxonomy" id="131215"/>
    <lineage>
        <taxon>Eukaryota</taxon>
        <taxon>Metazoa</taxon>
        <taxon>Ecdysozoa</taxon>
        <taxon>Arthropoda</taxon>
        <taxon>Hexapoda</taxon>
        <taxon>Insecta</taxon>
        <taxon>Pterygota</taxon>
        <taxon>Neoptera</taxon>
        <taxon>Endopterygota</taxon>
        <taxon>Hymenoptera</taxon>
        <taxon>Apocrita</taxon>
        <taxon>Proctotrupomorpha</taxon>
        <taxon>Chalcidoidea</taxon>
        <taxon>Aphelinidae</taxon>
        <taxon>Aphelininae</taxon>
        <taxon>Eretmocerus</taxon>
    </lineage>
</organism>
<protein>
    <submittedName>
        <fullName evidence="1">Uncharacterized protein</fullName>
    </submittedName>
</protein>
<sequence length="284" mass="30903">MAKTQTEKDDPKVAAAWLIVSVAGKPYRGSGYPAPLGPDGRVVDTPEVAAAKAAHLAAFSRLAASHLSPGNSKYPSDPSYFSTRVEHGPYDYRGPPAPLAKDGRVVETPEVARAKAAHLAAFGQAVSQSYNDDGQDDEDDEEAEGYSAPNPAPVYEQHNRGSDEAESSAEGYDSPYKGPIAPLAEDGRVVDTPEVARAKAAHLEAFSRIAAQQPRIPQQEYEREPDERRQESKYESKILRTSVLVIDFPTDQSIDDGCVHAISFICFVEMGISEIIFQRLRPFD</sequence>
<dbReference type="Proteomes" id="UP001239111">
    <property type="component" value="Chromosome 1"/>
</dbReference>